<feature type="transmembrane region" description="Helical" evidence="6">
    <location>
        <begin position="516"/>
        <end position="533"/>
    </location>
</feature>
<feature type="transmembrane region" description="Helical" evidence="6">
    <location>
        <begin position="355"/>
        <end position="374"/>
    </location>
</feature>
<reference evidence="9 10" key="1">
    <citation type="journal article" date="2013" name="Genome Announc.">
        <title>Draft Genome Sequence of Bhargavaea cecembensis Strain DSE10T, Isolated from a Deep-Sea Sediment Sample Collected at a Depth of 5,904 m from the Chagos-Laccadive Ridge System in the Indian Ocean.</title>
        <authorList>
            <person name="Shivaji S."/>
            <person name="Ara S."/>
            <person name="Begum Z."/>
            <person name="Ruth M."/>
            <person name="Singh A."/>
            <person name="Kumar Pinnaka A."/>
        </authorList>
    </citation>
    <scope>NUCLEOTIDE SEQUENCE [LARGE SCALE GENOMIC DNA]</scope>
    <source>
        <strain evidence="9 10">DSE10</strain>
    </source>
</reference>
<feature type="transmembrane region" description="Helical" evidence="6">
    <location>
        <begin position="386"/>
        <end position="407"/>
    </location>
</feature>
<dbReference type="InterPro" id="IPR018461">
    <property type="entry name" value="Na/H_Antiport_NhaC-like_C"/>
</dbReference>
<dbReference type="InterPro" id="IPR032813">
    <property type="entry name" value="Na_H_antiport_N"/>
</dbReference>
<dbReference type="InterPro" id="IPR052576">
    <property type="entry name" value="AA_Transporter-Related"/>
</dbReference>
<dbReference type="eggNOG" id="COG2056">
    <property type="taxonomic scope" value="Bacteria"/>
</dbReference>
<dbReference type="STRING" id="1235279.C772_01597"/>
<dbReference type="PANTHER" id="PTHR37821:SF1">
    <property type="entry name" value="AMINO ACID TRANSPORTER YUIF-RELATED"/>
    <property type="match status" value="1"/>
</dbReference>
<keyword evidence="2" id="KW-1003">Cell membrane</keyword>
<sequence>MDLYERLLPFYERLSRFYERLCLFYERLHRFYERLRQLRMHFAPHNVTVSASASPSSHGQSVDFRGLTVCGRHDNLITFILTLYHDKVVKRKGVLVMNAVIIAVAIMLILSLLRVNVVLALAVGALAGGLAGGLSINETIEAFTGGLGGGATIALSYALLGGFAVAISRTGIPEVLVKLILKVVGNEGEGERKGLAKALIILILLLVAISSQNLIPIHIAFVPLLVPPILHILDMLKIDRRLIACVLAFGLIAPYVLLPYGFGLLFHEVIANQMALAGLEIDMADIPSAMALPVAGMALGLIIAIFISYRKPRDYGNSEAISNGPDREVRTRNIVFTVIALAAALAGQITTDSMIIGAISGIAVLYATGAVRWKEADELLNDGMKMMAFVGFVMITANGFAAVIQATGHVQALVESASGMLGDNKSVAALIMLLVGLLVTMGIGSSFATIPIIAAIFVPLSVEFGFSTLAIISLIGTAGALGDAGSPASDSTLGPTAGLNADGKHNHIWDTCVPTFIHYNIPLIIFGWIAAMIL</sequence>
<feature type="domain" description="Putative Na+/H+ antiporter N-terminal" evidence="8">
    <location>
        <begin position="98"/>
        <end position="183"/>
    </location>
</feature>
<dbReference type="PANTHER" id="PTHR37821">
    <property type="entry name" value="AMINO ACID TRANSPORTER YUIF-RELATED"/>
    <property type="match status" value="1"/>
</dbReference>
<feature type="transmembrane region" description="Helical" evidence="6">
    <location>
        <begin position="330"/>
        <end position="349"/>
    </location>
</feature>
<keyword evidence="3 6" id="KW-0812">Transmembrane</keyword>
<evidence type="ECO:0000256" key="6">
    <source>
        <dbReference type="SAM" id="Phobius"/>
    </source>
</evidence>
<comment type="subcellular location">
    <subcellularLocation>
        <location evidence="1">Cell membrane</location>
        <topology evidence="1">Multi-pass membrane protein</topology>
    </subcellularLocation>
</comment>
<evidence type="ECO:0000256" key="4">
    <source>
        <dbReference type="ARBA" id="ARBA00022989"/>
    </source>
</evidence>
<protein>
    <submittedName>
        <fullName evidence="9">H+/gluconate symporter</fullName>
    </submittedName>
</protein>
<dbReference type="Proteomes" id="UP000011919">
    <property type="component" value="Unassembled WGS sequence"/>
</dbReference>
<dbReference type="Pfam" id="PF03553">
    <property type="entry name" value="Na_H_antiporter"/>
    <property type="match status" value="1"/>
</dbReference>
<gene>
    <name evidence="9" type="ORF">C772_01597</name>
</gene>
<feature type="transmembrane region" description="Helical" evidence="6">
    <location>
        <begin position="464"/>
        <end position="482"/>
    </location>
</feature>
<comment type="caution">
    <text evidence="9">The sequence shown here is derived from an EMBL/GenBank/DDBJ whole genome shotgun (WGS) entry which is preliminary data.</text>
</comment>
<dbReference type="AlphaFoldDB" id="M7NGM7"/>
<feature type="transmembrane region" description="Helical" evidence="6">
    <location>
        <begin position="427"/>
        <end position="457"/>
    </location>
</feature>
<feature type="transmembrane region" description="Helical" evidence="6">
    <location>
        <begin position="118"/>
        <end position="136"/>
    </location>
</feature>
<feature type="transmembrane region" description="Helical" evidence="6">
    <location>
        <begin position="93"/>
        <end position="112"/>
    </location>
</feature>
<feature type="transmembrane region" description="Helical" evidence="6">
    <location>
        <begin position="143"/>
        <end position="167"/>
    </location>
</feature>
<dbReference type="GO" id="GO:0005886">
    <property type="term" value="C:plasma membrane"/>
    <property type="evidence" value="ECO:0007669"/>
    <property type="project" value="UniProtKB-SubCell"/>
</dbReference>
<name>M7NGM7_9BACL</name>
<evidence type="ECO:0000256" key="2">
    <source>
        <dbReference type="ARBA" id="ARBA00022475"/>
    </source>
</evidence>
<evidence type="ECO:0000259" key="8">
    <source>
        <dbReference type="Pfam" id="PF13726"/>
    </source>
</evidence>
<evidence type="ECO:0000313" key="10">
    <source>
        <dbReference type="Proteomes" id="UP000011919"/>
    </source>
</evidence>
<dbReference type="PATRIC" id="fig|1235279.3.peg.1593"/>
<dbReference type="EMBL" id="AOFT01000007">
    <property type="protein sequence ID" value="EMR06326.1"/>
    <property type="molecule type" value="Genomic_DNA"/>
</dbReference>
<organism evidence="9 10">
    <name type="scientific">Bhargavaea cecembensis DSE10</name>
    <dbReference type="NCBI Taxonomy" id="1235279"/>
    <lineage>
        <taxon>Bacteria</taxon>
        <taxon>Bacillati</taxon>
        <taxon>Bacillota</taxon>
        <taxon>Bacilli</taxon>
        <taxon>Bacillales</taxon>
        <taxon>Caryophanaceae</taxon>
        <taxon>Bhargavaea</taxon>
    </lineage>
</organism>
<evidence type="ECO:0000256" key="5">
    <source>
        <dbReference type="ARBA" id="ARBA00023136"/>
    </source>
</evidence>
<feature type="transmembrane region" description="Helical" evidence="6">
    <location>
        <begin position="242"/>
        <end position="266"/>
    </location>
</feature>
<proteinExistence type="predicted"/>
<feature type="domain" description="Na+/H+ antiporter NhaC-like C-terminal" evidence="7">
    <location>
        <begin position="247"/>
        <end position="528"/>
    </location>
</feature>
<keyword evidence="10" id="KW-1185">Reference proteome</keyword>
<evidence type="ECO:0000256" key="1">
    <source>
        <dbReference type="ARBA" id="ARBA00004651"/>
    </source>
</evidence>
<keyword evidence="4 6" id="KW-1133">Transmembrane helix</keyword>
<feature type="transmembrane region" description="Helical" evidence="6">
    <location>
        <begin position="199"/>
        <end position="230"/>
    </location>
</feature>
<feature type="transmembrane region" description="Helical" evidence="6">
    <location>
        <begin position="286"/>
        <end position="309"/>
    </location>
</feature>
<evidence type="ECO:0000313" key="9">
    <source>
        <dbReference type="EMBL" id="EMR06326.1"/>
    </source>
</evidence>
<keyword evidence="5 6" id="KW-0472">Membrane</keyword>
<accession>M7NGM7</accession>
<dbReference type="Pfam" id="PF13726">
    <property type="entry name" value="Na_H_antiport_2"/>
    <property type="match status" value="1"/>
</dbReference>
<evidence type="ECO:0000256" key="3">
    <source>
        <dbReference type="ARBA" id="ARBA00022692"/>
    </source>
</evidence>
<evidence type="ECO:0000259" key="7">
    <source>
        <dbReference type="Pfam" id="PF03553"/>
    </source>
</evidence>